<evidence type="ECO:0008006" key="2">
    <source>
        <dbReference type="Google" id="ProtNLM"/>
    </source>
</evidence>
<evidence type="ECO:0000313" key="1">
    <source>
        <dbReference type="EMBL" id="HDD43656.1"/>
    </source>
</evidence>
<reference evidence="1" key="1">
    <citation type="journal article" date="2020" name="mSystems">
        <title>Genome- and Community-Level Interaction Insights into Carbon Utilization and Element Cycling Functions of Hydrothermarchaeota in Hydrothermal Sediment.</title>
        <authorList>
            <person name="Zhou Z."/>
            <person name="Liu Y."/>
            <person name="Xu W."/>
            <person name="Pan J."/>
            <person name="Luo Z.H."/>
            <person name="Li M."/>
        </authorList>
    </citation>
    <scope>NUCLEOTIDE SEQUENCE [LARGE SCALE GENOMIC DNA]</scope>
    <source>
        <strain evidence="1">HyVt-233</strain>
    </source>
</reference>
<accession>A0A7C0U1Q1</accession>
<dbReference type="AlphaFoldDB" id="A0A7C0U1Q1"/>
<proteinExistence type="predicted"/>
<comment type="caution">
    <text evidence="1">The sequence shown here is derived from an EMBL/GenBank/DDBJ whole genome shotgun (WGS) entry which is preliminary data.</text>
</comment>
<protein>
    <recommendedName>
        <fullName evidence="2">SIR2-like domain-containing protein</fullName>
    </recommendedName>
</protein>
<organism evidence="1">
    <name type="scientific">Desulfofervidus auxilii</name>
    <dbReference type="NCBI Taxonomy" id="1621989"/>
    <lineage>
        <taxon>Bacteria</taxon>
        <taxon>Pseudomonadati</taxon>
        <taxon>Thermodesulfobacteriota</taxon>
        <taxon>Candidatus Desulfofervidia</taxon>
        <taxon>Candidatus Desulfofervidales</taxon>
        <taxon>Candidatus Desulfofervidaceae</taxon>
        <taxon>Candidatus Desulfofervidus</taxon>
    </lineage>
</organism>
<dbReference type="InterPro" id="IPR029035">
    <property type="entry name" value="DHS-like_NAD/FAD-binding_dom"/>
</dbReference>
<dbReference type="EMBL" id="DRBS01000082">
    <property type="protein sequence ID" value="HDD43656.1"/>
    <property type="molecule type" value="Genomic_DNA"/>
</dbReference>
<sequence length="641" mass="75182">MTRKPRNTVFIVGAGASYSAGLPMASELVDKLRKAFEDKLNKILEEHGINPKIASMEAFLSAYKTLTDDEDAPFRFLHKYLPDIDKARDKVLPLGYVILAHFMKQNLIKHIISLNQDEILDRALFKMLGRDFRYVISKSLFKHLRDQIEQNPKYLDNKRILLKPHGTIHLGATLRVDLENTKRFEKDKKVVLERVLEEKNIVLIGYRFNDGDMQGIILPMAIEGKLNNIYVVSRKGTIFKEPGIKGLESIYKKYKDKYLYLIKIKGGADKFFRELCKALYPPKEIRKDLKRLEKNKYEEIKDQIQKETAYYPGITEHRVRDIILSGIEEPTLEKKIYVEIIIIALKTRGKFKIKTLLESHWMRCLIQDYNEKSQDSSKSNEFIKLPLKKFLSTLKDWGIIFSSESEAFNPDGETYYLKGKDENELINDIIKKIRKKMNFNPQKVSTEKESKESKVIEKLKQLMEKLLKEFDYDLISDPIYPNIFGFKKVKLIKNREEFKKLSLDIFEKSDKLCMIAETGEFLTTLEKFGLKKEDFKKKKIILGVSHPENQPKDSFHKYRSESILKKLEEMPFKKLSKFFIPWEENCHRMTLGKEKGLYFYRKNKSTKFCVVEVEGEDLKNLKEYFNIIAKKYGTVPGCVIR</sequence>
<gene>
    <name evidence="1" type="ORF">ENG63_02170</name>
</gene>
<dbReference type="Proteomes" id="UP000886289">
    <property type="component" value="Unassembled WGS sequence"/>
</dbReference>
<dbReference type="SUPFAM" id="SSF52467">
    <property type="entry name" value="DHS-like NAD/FAD-binding domain"/>
    <property type="match status" value="1"/>
</dbReference>
<name>A0A7C0U1Q1_DESA2</name>